<dbReference type="EMBL" id="MU865455">
    <property type="protein sequence ID" value="KAK4222768.1"/>
    <property type="molecule type" value="Genomic_DNA"/>
</dbReference>
<reference evidence="3" key="2">
    <citation type="submission" date="2023-05" db="EMBL/GenBank/DDBJ databases">
        <authorList>
            <consortium name="Lawrence Berkeley National Laboratory"/>
            <person name="Steindorff A."/>
            <person name="Hensen N."/>
            <person name="Bonometti L."/>
            <person name="Westerberg I."/>
            <person name="Brannstrom I.O."/>
            <person name="Guillou S."/>
            <person name="Cros-Aarteil S."/>
            <person name="Calhoun S."/>
            <person name="Haridas S."/>
            <person name="Kuo A."/>
            <person name="Mondo S."/>
            <person name="Pangilinan J."/>
            <person name="Riley R."/>
            <person name="Labutti K."/>
            <person name="Andreopoulos B."/>
            <person name="Lipzen A."/>
            <person name="Chen C."/>
            <person name="Yanf M."/>
            <person name="Daum C."/>
            <person name="Ng V."/>
            <person name="Clum A."/>
            <person name="Ohm R."/>
            <person name="Martin F."/>
            <person name="Silar P."/>
            <person name="Natvig D."/>
            <person name="Lalanne C."/>
            <person name="Gautier V."/>
            <person name="Ament-Velasquez S.L."/>
            <person name="Kruys A."/>
            <person name="Hutchinson M.I."/>
            <person name="Powell A.J."/>
            <person name="Barry K."/>
            <person name="Miller A.N."/>
            <person name="Grigoriev I.V."/>
            <person name="Debuchy R."/>
            <person name="Gladieux P."/>
            <person name="Thoren M.H."/>
            <person name="Johannesson H."/>
        </authorList>
    </citation>
    <scope>NUCLEOTIDE SEQUENCE</scope>
    <source>
        <strain evidence="3">CBS 990.96</strain>
    </source>
</reference>
<reference evidence="3" key="1">
    <citation type="journal article" date="2023" name="Mol. Phylogenet. Evol.">
        <title>Genome-scale phylogeny and comparative genomics of the fungal order Sordariales.</title>
        <authorList>
            <person name="Hensen N."/>
            <person name="Bonometti L."/>
            <person name="Westerberg I."/>
            <person name="Brannstrom I.O."/>
            <person name="Guillou S."/>
            <person name="Cros-Aarteil S."/>
            <person name="Calhoun S."/>
            <person name="Haridas S."/>
            <person name="Kuo A."/>
            <person name="Mondo S."/>
            <person name="Pangilinan J."/>
            <person name="Riley R."/>
            <person name="LaButti K."/>
            <person name="Andreopoulos B."/>
            <person name="Lipzen A."/>
            <person name="Chen C."/>
            <person name="Yan M."/>
            <person name="Daum C."/>
            <person name="Ng V."/>
            <person name="Clum A."/>
            <person name="Steindorff A."/>
            <person name="Ohm R.A."/>
            <person name="Martin F."/>
            <person name="Silar P."/>
            <person name="Natvig D.O."/>
            <person name="Lalanne C."/>
            <person name="Gautier V."/>
            <person name="Ament-Velasquez S.L."/>
            <person name="Kruys A."/>
            <person name="Hutchinson M.I."/>
            <person name="Powell A.J."/>
            <person name="Barry K."/>
            <person name="Miller A.N."/>
            <person name="Grigoriev I.V."/>
            <person name="Debuchy R."/>
            <person name="Gladieux P."/>
            <person name="Hiltunen Thoren M."/>
            <person name="Johannesson H."/>
        </authorList>
    </citation>
    <scope>NUCLEOTIDE SEQUENCE</scope>
    <source>
        <strain evidence="3">CBS 990.96</strain>
    </source>
</reference>
<keyword evidence="4" id="KW-1185">Reference proteome</keyword>
<protein>
    <submittedName>
        <fullName evidence="3">Glycosyltransferase</fullName>
    </submittedName>
</protein>
<dbReference type="Proteomes" id="UP001301958">
    <property type="component" value="Unassembled WGS sequence"/>
</dbReference>
<evidence type="ECO:0000256" key="2">
    <source>
        <dbReference type="ARBA" id="ARBA00022679"/>
    </source>
</evidence>
<dbReference type="Gene3D" id="3.40.50.2000">
    <property type="entry name" value="Glycogen Phosphorylase B"/>
    <property type="match status" value="1"/>
</dbReference>
<name>A0AAN6YNZ9_9PEZI</name>
<comment type="caution">
    <text evidence="3">The sequence shown here is derived from an EMBL/GenBank/DDBJ whole genome shotgun (WGS) entry which is preliminary data.</text>
</comment>
<evidence type="ECO:0000313" key="3">
    <source>
        <dbReference type="EMBL" id="KAK4222768.1"/>
    </source>
</evidence>
<proteinExistence type="predicted"/>
<dbReference type="Pfam" id="PF13692">
    <property type="entry name" value="Glyco_trans_1_4"/>
    <property type="match status" value="1"/>
</dbReference>
<evidence type="ECO:0000313" key="4">
    <source>
        <dbReference type="Proteomes" id="UP001301958"/>
    </source>
</evidence>
<organism evidence="3 4">
    <name type="scientific">Podospora fimiseda</name>
    <dbReference type="NCBI Taxonomy" id="252190"/>
    <lineage>
        <taxon>Eukaryota</taxon>
        <taxon>Fungi</taxon>
        <taxon>Dikarya</taxon>
        <taxon>Ascomycota</taxon>
        <taxon>Pezizomycotina</taxon>
        <taxon>Sordariomycetes</taxon>
        <taxon>Sordariomycetidae</taxon>
        <taxon>Sordariales</taxon>
        <taxon>Podosporaceae</taxon>
        <taxon>Podospora</taxon>
    </lineage>
</organism>
<evidence type="ECO:0000256" key="1">
    <source>
        <dbReference type="ARBA" id="ARBA00022676"/>
    </source>
</evidence>
<dbReference type="SUPFAM" id="SSF53756">
    <property type="entry name" value="UDP-Glycosyltransferase/glycogen phosphorylase"/>
    <property type="match status" value="1"/>
</dbReference>
<keyword evidence="2" id="KW-0808">Transferase</keyword>
<dbReference type="AlphaFoldDB" id="A0AAN6YNZ9"/>
<sequence length="389" mass="43832">MRVFLVQTAHGLAPSSGGFKANISLLRNLQGLAKGIDPNIVHHDPLVTTFTDQDGIHNIVISRNIFRDNYSYAQYLEDTRAYLEGDEFHPIMHDAVRIYSTHISDFRPTHVIFNDALTMKITAVHPLRSTFKRISVIHSAEQLPFGPYCAGVSGHCLSARIENNLLRNVDGIWAVSRAIQDYAWEHGRLKTKFMIHSRNTFLSDKTRGLPKVRNNVERDEVGMINPCPYKGLSILLALAKKLPHIKFVTWESWGSEPEDMEILRALPNVQVLPTTLNTNEIWDRIRILLAPSIWYEAWGIVVTEAQLRGIPVIASNAGGLPEAKVGVPYCIPVKIVSGERQEALVKLMTDREAYLALVSLTAAKTRAWLEGLDCRAHEKWLLSMVDENE</sequence>
<dbReference type="GO" id="GO:0016757">
    <property type="term" value="F:glycosyltransferase activity"/>
    <property type="evidence" value="ECO:0007669"/>
    <property type="project" value="UniProtKB-KW"/>
</dbReference>
<accession>A0AAN6YNZ9</accession>
<dbReference type="PANTHER" id="PTHR12526">
    <property type="entry name" value="GLYCOSYLTRANSFERASE"/>
    <property type="match status" value="1"/>
</dbReference>
<dbReference type="PANTHER" id="PTHR12526:SF510">
    <property type="entry name" value="D-INOSITOL 3-PHOSPHATE GLYCOSYLTRANSFERASE"/>
    <property type="match status" value="1"/>
</dbReference>
<keyword evidence="1" id="KW-0328">Glycosyltransferase</keyword>
<gene>
    <name evidence="3" type="ORF">QBC38DRAFT_512768</name>
</gene>